<dbReference type="Proteomes" id="UP000267821">
    <property type="component" value="Unassembled WGS sequence"/>
</dbReference>
<dbReference type="PANTHER" id="PTHR15451:SF19">
    <property type="entry name" value="ERGOSTEROL BIOSYNTHETIC PROTEIN 28 HOMOLOG"/>
    <property type="match status" value="1"/>
</dbReference>
<gene>
    <name evidence="13" type="ORF">L211DRAFT_790024</name>
</gene>
<evidence type="ECO:0000256" key="5">
    <source>
        <dbReference type="ARBA" id="ARBA00022824"/>
    </source>
</evidence>
<reference evidence="13 14" key="1">
    <citation type="journal article" date="2018" name="Nat. Ecol. Evol.">
        <title>Pezizomycetes genomes reveal the molecular basis of ectomycorrhizal truffle lifestyle.</title>
        <authorList>
            <person name="Murat C."/>
            <person name="Payen T."/>
            <person name="Noel B."/>
            <person name="Kuo A."/>
            <person name="Morin E."/>
            <person name="Chen J."/>
            <person name="Kohler A."/>
            <person name="Krizsan K."/>
            <person name="Balestrini R."/>
            <person name="Da Silva C."/>
            <person name="Montanini B."/>
            <person name="Hainaut M."/>
            <person name="Levati E."/>
            <person name="Barry K.W."/>
            <person name="Belfiori B."/>
            <person name="Cichocki N."/>
            <person name="Clum A."/>
            <person name="Dockter R.B."/>
            <person name="Fauchery L."/>
            <person name="Guy J."/>
            <person name="Iotti M."/>
            <person name="Le Tacon F."/>
            <person name="Lindquist E.A."/>
            <person name="Lipzen A."/>
            <person name="Malagnac F."/>
            <person name="Mello A."/>
            <person name="Molinier V."/>
            <person name="Miyauchi S."/>
            <person name="Poulain J."/>
            <person name="Riccioni C."/>
            <person name="Rubini A."/>
            <person name="Sitrit Y."/>
            <person name="Splivallo R."/>
            <person name="Traeger S."/>
            <person name="Wang M."/>
            <person name="Zifcakova L."/>
            <person name="Wipf D."/>
            <person name="Zambonelli A."/>
            <person name="Paolocci F."/>
            <person name="Nowrousian M."/>
            <person name="Ottonello S."/>
            <person name="Baldrian P."/>
            <person name="Spatafora J.W."/>
            <person name="Henrissat B."/>
            <person name="Nagy L.G."/>
            <person name="Aury J.M."/>
            <person name="Wincker P."/>
            <person name="Grigoriev I.V."/>
            <person name="Bonfante P."/>
            <person name="Martin F.M."/>
        </authorList>
    </citation>
    <scope>NUCLEOTIDE SEQUENCE [LARGE SCALE GENOMIC DNA]</scope>
    <source>
        <strain evidence="13 14">ATCC MYA-4762</strain>
    </source>
</reference>
<keyword evidence="11" id="KW-1207">Sterol metabolism</keyword>
<keyword evidence="9" id="KW-0443">Lipid metabolism</keyword>
<comment type="similarity">
    <text evidence="2">Belongs to the ERG28 family.</text>
</comment>
<dbReference type="PANTHER" id="PTHR15451">
    <property type="entry name" value="ERGOSTEROL BIOSYNTHETIC PROTEIN 28-RELATED"/>
    <property type="match status" value="1"/>
</dbReference>
<evidence type="ECO:0000256" key="1">
    <source>
        <dbReference type="ARBA" id="ARBA00004477"/>
    </source>
</evidence>
<dbReference type="AlphaFoldDB" id="A0A3N4LUV3"/>
<dbReference type="FunCoup" id="A0A3N4LUV3">
    <property type="interactions" value="230"/>
</dbReference>
<evidence type="ECO:0000256" key="6">
    <source>
        <dbReference type="ARBA" id="ARBA00022955"/>
    </source>
</evidence>
<comment type="subcellular location">
    <subcellularLocation>
        <location evidence="1">Endoplasmic reticulum membrane</location>
        <topology evidence="1">Multi-pass membrane protein</topology>
    </subcellularLocation>
</comment>
<dbReference type="EMBL" id="ML121557">
    <property type="protein sequence ID" value="RPB21795.1"/>
    <property type="molecule type" value="Genomic_DNA"/>
</dbReference>
<evidence type="ECO:0000256" key="8">
    <source>
        <dbReference type="ARBA" id="ARBA00023011"/>
    </source>
</evidence>
<keyword evidence="12" id="KW-0753">Steroid metabolism</keyword>
<keyword evidence="6" id="KW-0752">Steroid biosynthesis</keyword>
<dbReference type="STRING" id="1051890.A0A3N4LUV3"/>
<evidence type="ECO:0000313" key="13">
    <source>
        <dbReference type="EMBL" id="RPB21795.1"/>
    </source>
</evidence>
<dbReference type="GO" id="GO:0005789">
    <property type="term" value="C:endoplasmic reticulum membrane"/>
    <property type="evidence" value="ECO:0007669"/>
    <property type="project" value="UniProtKB-SubCell"/>
</dbReference>
<keyword evidence="7" id="KW-1133">Transmembrane helix</keyword>
<keyword evidence="14" id="KW-1185">Reference proteome</keyword>
<dbReference type="OrthoDB" id="6485510at2759"/>
<keyword evidence="4" id="KW-0812">Transmembrane</keyword>
<name>A0A3N4LUV3_9PEZI</name>
<dbReference type="InParanoid" id="A0A3N4LUV3"/>
<dbReference type="InterPro" id="IPR005352">
    <property type="entry name" value="Erg28"/>
</dbReference>
<protein>
    <submittedName>
        <fullName evidence="13">Erg28-like protein</fullName>
    </submittedName>
</protein>
<keyword evidence="10" id="KW-0472">Membrane</keyword>
<evidence type="ECO:0000256" key="12">
    <source>
        <dbReference type="ARBA" id="ARBA00023221"/>
    </source>
</evidence>
<keyword evidence="3" id="KW-0444">Lipid biosynthesis</keyword>
<dbReference type="GO" id="GO:0016126">
    <property type="term" value="P:sterol biosynthetic process"/>
    <property type="evidence" value="ECO:0007669"/>
    <property type="project" value="UniProtKB-KW"/>
</dbReference>
<evidence type="ECO:0000256" key="11">
    <source>
        <dbReference type="ARBA" id="ARBA00023166"/>
    </source>
</evidence>
<keyword evidence="5" id="KW-0256">Endoplasmic reticulum</keyword>
<dbReference type="GO" id="GO:0030674">
    <property type="term" value="F:protein-macromolecule adaptor activity"/>
    <property type="evidence" value="ECO:0007669"/>
    <property type="project" value="TreeGrafter"/>
</dbReference>
<organism evidence="13 14">
    <name type="scientific">Terfezia boudieri ATCC MYA-4762</name>
    <dbReference type="NCBI Taxonomy" id="1051890"/>
    <lineage>
        <taxon>Eukaryota</taxon>
        <taxon>Fungi</taxon>
        <taxon>Dikarya</taxon>
        <taxon>Ascomycota</taxon>
        <taxon>Pezizomycotina</taxon>
        <taxon>Pezizomycetes</taxon>
        <taxon>Pezizales</taxon>
        <taxon>Pezizaceae</taxon>
        <taxon>Terfezia</taxon>
    </lineage>
</organism>
<evidence type="ECO:0000256" key="10">
    <source>
        <dbReference type="ARBA" id="ARBA00023136"/>
    </source>
</evidence>
<evidence type="ECO:0000256" key="9">
    <source>
        <dbReference type="ARBA" id="ARBA00023098"/>
    </source>
</evidence>
<dbReference type="Pfam" id="PF03694">
    <property type="entry name" value="Erg28"/>
    <property type="match status" value="1"/>
</dbReference>
<evidence type="ECO:0000256" key="4">
    <source>
        <dbReference type="ARBA" id="ARBA00022692"/>
    </source>
</evidence>
<proteinExistence type="inferred from homology"/>
<accession>A0A3N4LUV3</accession>
<evidence type="ECO:0000313" key="14">
    <source>
        <dbReference type="Proteomes" id="UP000267821"/>
    </source>
</evidence>
<evidence type="ECO:0000256" key="2">
    <source>
        <dbReference type="ARBA" id="ARBA00005377"/>
    </source>
</evidence>
<sequence>MDTLLSLLPGPGLLPKWLLLVSTIAIGNSIQSYLTLSYTKRVYALGGDKVTPLSSRTFGTWTFLAALIRFYTAYHITNPECYALCQWSYFLAFAHFFSEWLVFKTAVLNEGLIGPVVVSTISMAWMWAVKGEYLGL</sequence>
<evidence type="ECO:0000256" key="3">
    <source>
        <dbReference type="ARBA" id="ARBA00022516"/>
    </source>
</evidence>
<evidence type="ECO:0000256" key="7">
    <source>
        <dbReference type="ARBA" id="ARBA00022989"/>
    </source>
</evidence>
<keyword evidence="8" id="KW-0756">Sterol biosynthesis</keyword>